<dbReference type="Pfam" id="PF13205">
    <property type="entry name" value="Big_5"/>
    <property type="match status" value="1"/>
</dbReference>
<feature type="signal peptide" evidence="3">
    <location>
        <begin position="1"/>
        <end position="19"/>
    </location>
</feature>
<dbReference type="PANTHER" id="PTHR19328:SF75">
    <property type="entry name" value="ALDOSE SUGAR DEHYDROGENASE YLII"/>
    <property type="match status" value="1"/>
</dbReference>
<evidence type="ECO:0000256" key="1">
    <source>
        <dbReference type="ARBA" id="ARBA00022729"/>
    </source>
</evidence>
<proteinExistence type="predicted"/>
<dbReference type="PROSITE" id="PS51257">
    <property type="entry name" value="PROKAR_LIPOPROTEIN"/>
    <property type="match status" value="1"/>
</dbReference>
<evidence type="ECO:0000313" key="5">
    <source>
        <dbReference type="EMBL" id="AFZ68254.1"/>
    </source>
</evidence>
<dbReference type="Proteomes" id="UP000010467">
    <property type="component" value="Chromosome"/>
</dbReference>
<dbReference type="EMBL" id="CP003382">
    <property type="protein sequence ID" value="AFZ68254.1"/>
    <property type="molecule type" value="Genomic_DNA"/>
</dbReference>
<evidence type="ECO:0000256" key="3">
    <source>
        <dbReference type="SAM" id="SignalP"/>
    </source>
</evidence>
<feature type="domain" description="SbsA Ig-like" evidence="4">
    <location>
        <begin position="29"/>
        <end position="142"/>
    </location>
</feature>
<sequence>MFKHTCLGVGLALSLAACSGGVGSPNASGPRITDVSEPKTTTNVLRDTSITANPSFPDKNNGVDPASLKGNSVRLYNTATGQEVPGTANTDGADSNITFSPDQSVLPEGLLAANTKYTFEVTNGVKDLKGNSFQNFKFTFTTGTESKTGPRVALFSQEVVLDDPRSSAVVGLLVSPDGTKLYGSTLDGQLYRWSIGTDGKLTNRVNINITTGGTSGSGLSNRPIIGMAFDPSNSGVLWVSNNDPLFNADRSPPKNFSGRISKITLNESDLNLSRLDDYVVGLPRSRRDHLTSSLAFKDGFLYVTQGSNSSTGALDPEWQREETLLSATVLKINPRYVGALNANGTAPIDVQTQASPDQPTKTGPFYAPANIYDASDPEAPVTIFADGVRNSFDLVWHSNKHLYMPTNGGAAGGSTPAGGGAPALNEVPNQNDYLFKTLTGGANEYFGHPVALRGHYILNGGNPTANVDPAEVVADKDGRQGYPVGVKPDPKWQKPAYDFGPNRSPNGAIEYTSTALNSALKGRLMVVEYSSGNDILVLRLDSSGNVISSGKIGDAAKPNLGAITFDDPIDIVQTPNGNLYVSELFPKVNGAPTARITLLKPASYLGN</sequence>
<reference evidence="6" key="1">
    <citation type="submission" date="2012-03" db="EMBL/GenBank/DDBJ databases">
        <title>Complete sequence of chromosome of Deinococcus peraridilitoris DSM 19664.</title>
        <authorList>
            <person name="Lucas S."/>
            <person name="Copeland A."/>
            <person name="Lapidus A."/>
            <person name="Glavina del Rio T."/>
            <person name="Dalin E."/>
            <person name="Tice H."/>
            <person name="Bruce D."/>
            <person name="Goodwin L."/>
            <person name="Pitluck S."/>
            <person name="Peters L."/>
            <person name="Mikhailova N."/>
            <person name="Lu M."/>
            <person name="Kyrpides N."/>
            <person name="Mavromatis K."/>
            <person name="Ivanova N."/>
            <person name="Brettin T."/>
            <person name="Detter J.C."/>
            <person name="Han C."/>
            <person name="Larimer F."/>
            <person name="Land M."/>
            <person name="Hauser L."/>
            <person name="Markowitz V."/>
            <person name="Cheng J.-F."/>
            <person name="Hugenholtz P."/>
            <person name="Woyke T."/>
            <person name="Wu D."/>
            <person name="Pukall R."/>
            <person name="Steenblock K."/>
            <person name="Brambilla E."/>
            <person name="Klenk H.-P."/>
            <person name="Eisen J.A."/>
        </authorList>
    </citation>
    <scope>NUCLEOTIDE SEQUENCE [LARGE SCALE GENOMIC DNA]</scope>
    <source>
        <strain evidence="6">DSM 19664 / LMG 22246 / CIP 109416 / KR-200</strain>
    </source>
</reference>
<dbReference type="InterPro" id="IPR032812">
    <property type="entry name" value="SbsA_Ig"/>
</dbReference>
<dbReference type="PANTHER" id="PTHR19328">
    <property type="entry name" value="HEDGEHOG-INTERACTING PROTEIN"/>
    <property type="match status" value="1"/>
</dbReference>
<gene>
    <name evidence="5" type="ordered locus">Deipe_2790</name>
</gene>
<dbReference type="Gene3D" id="2.120.10.30">
    <property type="entry name" value="TolB, C-terminal domain"/>
    <property type="match status" value="1"/>
</dbReference>
<dbReference type="PATRIC" id="fig|937777.3.peg.2804"/>
<dbReference type="eggNOG" id="COG2133">
    <property type="taxonomic scope" value="Bacteria"/>
</dbReference>
<dbReference type="SUPFAM" id="SSF50952">
    <property type="entry name" value="Soluble quinoprotein glucose dehydrogenase"/>
    <property type="match status" value="1"/>
</dbReference>
<evidence type="ECO:0000256" key="2">
    <source>
        <dbReference type="SAM" id="MobiDB-lite"/>
    </source>
</evidence>
<dbReference type="InterPro" id="IPR011042">
    <property type="entry name" value="6-blade_b-propeller_TolB-like"/>
</dbReference>
<dbReference type="InterPro" id="IPR011041">
    <property type="entry name" value="Quinoprot_gluc/sorb_DH_b-prop"/>
</dbReference>
<dbReference type="Gene3D" id="2.60.40.1220">
    <property type="match status" value="1"/>
</dbReference>
<feature type="chain" id="PRO_5003938990" description="SbsA Ig-like domain-containing protein" evidence="3">
    <location>
        <begin position="20"/>
        <end position="607"/>
    </location>
</feature>
<dbReference type="KEGG" id="dpd:Deipe_2790"/>
<organism evidence="5 6">
    <name type="scientific">Deinococcus peraridilitoris (strain DSM 19664 / LMG 22246 / CIP 109416 / KR-200)</name>
    <dbReference type="NCBI Taxonomy" id="937777"/>
    <lineage>
        <taxon>Bacteria</taxon>
        <taxon>Thermotogati</taxon>
        <taxon>Deinococcota</taxon>
        <taxon>Deinococci</taxon>
        <taxon>Deinococcales</taxon>
        <taxon>Deinococcaceae</taxon>
        <taxon>Deinococcus</taxon>
    </lineage>
</organism>
<dbReference type="STRING" id="937777.Deipe_2790"/>
<keyword evidence="1 3" id="KW-0732">Signal</keyword>
<name>L0A497_DEIPD</name>
<dbReference type="HOGENOM" id="CLU_019349_0_0_0"/>
<protein>
    <recommendedName>
        <fullName evidence="4">SbsA Ig-like domain-containing protein</fullName>
    </recommendedName>
</protein>
<evidence type="ECO:0000313" key="6">
    <source>
        <dbReference type="Proteomes" id="UP000010467"/>
    </source>
</evidence>
<evidence type="ECO:0000259" key="4">
    <source>
        <dbReference type="Pfam" id="PF13205"/>
    </source>
</evidence>
<feature type="region of interest" description="Disordered" evidence="2">
    <location>
        <begin position="22"/>
        <end position="42"/>
    </location>
</feature>
<keyword evidence="6" id="KW-1185">Reference proteome</keyword>
<dbReference type="AlphaFoldDB" id="L0A497"/>
<accession>L0A497</accession>
<dbReference type="InterPro" id="IPR014755">
    <property type="entry name" value="Cu-Rt/internalin_Ig-like"/>
</dbReference>